<dbReference type="Proteomes" id="UP000019434">
    <property type="component" value="Chromosome"/>
</dbReference>
<dbReference type="PANTHER" id="PTHR42840">
    <property type="entry name" value="NAD(P)-BINDING ROSSMANN-FOLD SUPERFAMILY PROTEIN-RELATED"/>
    <property type="match status" value="1"/>
</dbReference>
<sequence>MLKVGVVGCGNIFNLAHRDALKVLQREGLIDVVGCFDLVRERAEEGARALNARAFEGLDELIGEVDVVEILTPTHTHAELAVKALKAGRHVIVEKPIALTVEEGERMIGEAMKRGLHLLVGHVRRFDKRWMSMKDVIRKRNILPTHVRKVEVQNLPFPADYWYWDERKSGGVALDLGVHVTDFLRWFLDAEPVRVYAVGKAIKEEARRNGTFDHFVMMIEFEGGKTGIGEVSWAYPYPSRYGVFYHHVDVIGRNGRIRYTPLDTPVVGVAKASFEMPRFSPLLSTFPDAFERELEHFFRVIAGEEEAVVTAEDALIALRIAEKARESARTGEVVEV</sequence>
<evidence type="ECO:0000259" key="2">
    <source>
        <dbReference type="Pfam" id="PF01408"/>
    </source>
</evidence>
<dbReference type="eggNOG" id="arCOG01622">
    <property type="taxonomic scope" value="Archaea"/>
</dbReference>
<organism evidence="4 5">
    <name type="scientific">Thermococcus nautili</name>
    <dbReference type="NCBI Taxonomy" id="195522"/>
    <lineage>
        <taxon>Archaea</taxon>
        <taxon>Methanobacteriati</taxon>
        <taxon>Methanobacteriota</taxon>
        <taxon>Thermococci</taxon>
        <taxon>Thermococcales</taxon>
        <taxon>Thermococcaceae</taxon>
        <taxon>Thermococcus</taxon>
    </lineage>
</organism>
<dbReference type="STRING" id="195522.BD01_1648"/>
<accession>W8NVR9</accession>
<dbReference type="PANTHER" id="PTHR42840:SF3">
    <property type="entry name" value="BINDING ROSSMANN FOLD OXIDOREDUCTASE, PUTATIVE (AFU_ORTHOLOGUE AFUA_2G10240)-RELATED"/>
    <property type="match status" value="1"/>
</dbReference>
<dbReference type="SUPFAM" id="SSF51735">
    <property type="entry name" value="NAD(P)-binding Rossmann-fold domains"/>
    <property type="match status" value="1"/>
</dbReference>
<dbReference type="GO" id="GO:0006740">
    <property type="term" value="P:NADPH regeneration"/>
    <property type="evidence" value="ECO:0007669"/>
    <property type="project" value="TreeGrafter"/>
</dbReference>
<dbReference type="GO" id="GO:0005737">
    <property type="term" value="C:cytoplasm"/>
    <property type="evidence" value="ECO:0007669"/>
    <property type="project" value="TreeGrafter"/>
</dbReference>
<dbReference type="InterPro" id="IPR036291">
    <property type="entry name" value="NAD(P)-bd_dom_sf"/>
</dbReference>
<dbReference type="Pfam" id="PF01408">
    <property type="entry name" value="GFO_IDH_MocA"/>
    <property type="match status" value="1"/>
</dbReference>
<dbReference type="EMBL" id="CP007264">
    <property type="protein sequence ID" value="AHL23252.1"/>
    <property type="molecule type" value="Genomic_DNA"/>
</dbReference>
<dbReference type="Gene3D" id="3.30.360.10">
    <property type="entry name" value="Dihydrodipicolinate Reductase, domain 2"/>
    <property type="match status" value="1"/>
</dbReference>
<dbReference type="KEGG" id="tnu:BD01_1648"/>
<feature type="domain" description="Gfo/Idh/MocA-like oxidoreductase N-terminal" evidence="2">
    <location>
        <begin position="2"/>
        <end position="122"/>
    </location>
</feature>
<dbReference type="Pfam" id="PF02894">
    <property type="entry name" value="GFO_IDH_MocA_C"/>
    <property type="match status" value="1"/>
</dbReference>
<dbReference type="GO" id="GO:0000166">
    <property type="term" value="F:nucleotide binding"/>
    <property type="evidence" value="ECO:0007669"/>
    <property type="project" value="InterPro"/>
</dbReference>
<dbReference type="Gene3D" id="3.40.50.720">
    <property type="entry name" value="NAD(P)-binding Rossmann-like Domain"/>
    <property type="match status" value="1"/>
</dbReference>
<gene>
    <name evidence="4" type="ORF">BD01_1648</name>
</gene>
<feature type="domain" description="Gfo/Idh/MocA-like oxidoreductase C-terminal" evidence="3">
    <location>
        <begin position="161"/>
        <end position="336"/>
    </location>
</feature>
<keyword evidence="1" id="KW-0560">Oxidoreductase</keyword>
<dbReference type="InterPro" id="IPR000683">
    <property type="entry name" value="Gfo/Idh/MocA-like_OxRdtase_N"/>
</dbReference>
<evidence type="ECO:0000313" key="5">
    <source>
        <dbReference type="Proteomes" id="UP000019434"/>
    </source>
</evidence>
<keyword evidence="5" id="KW-1185">Reference proteome</keyword>
<evidence type="ECO:0000256" key="1">
    <source>
        <dbReference type="ARBA" id="ARBA00023002"/>
    </source>
</evidence>
<dbReference type="GO" id="GO:0016491">
    <property type="term" value="F:oxidoreductase activity"/>
    <property type="evidence" value="ECO:0007669"/>
    <property type="project" value="UniProtKB-KW"/>
</dbReference>
<dbReference type="AlphaFoldDB" id="W8NVR9"/>
<evidence type="ECO:0000313" key="4">
    <source>
        <dbReference type="EMBL" id="AHL23252.1"/>
    </source>
</evidence>
<dbReference type="InterPro" id="IPR004104">
    <property type="entry name" value="Gfo/Idh/MocA-like_OxRdtase_C"/>
</dbReference>
<name>W8NVR9_9EURY</name>
<evidence type="ECO:0000259" key="3">
    <source>
        <dbReference type="Pfam" id="PF02894"/>
    </source>
</evidence>
<dbReference type="HOGENOM" id="CLU_023194_1_3_2"/>
<proteinExistence type="predicted"/>
<protein>
    <submittedName>
        <fullName evidence="4">Putative dehydrogenase-related protein</fullName>
    </submittedName>
</protein>
<reference evidence="4 5" key="1">
    <citation type="submission" date="2014-02" db="EMBL/GenBank/DDBJ databases">
        <title>Genome Sequence of an Hyperthermophilic Archaeon, Thermococcus nautili 30-1, producing viral vesicles.</title>
        <authorList>
            <person name="Oberto J."/>
            <person name="Gaudin M."/>
            <person name="Cossu M."/>
            <person name="Gorlas A."/>
            <person name="Slesarev A."/>
            <person name="Marguet E."/>
            <person name="Forterre P."/>
        </authorList>
    </citation>
    <scope>NUCLEOTIDE SEQUENCE [LARGE SCALE GENOMIC DNA]</scope>
    <source>
        <strain evidence="4 5">30-1</strain>
    </source>
</reference>
<dbReference type="SUPFAM" id="SSF55347">
    <property type="entry name" value="Glyceraldehyde-3-phosphate dehydrogenase-like, C-terminal domain"/>
    <property type="match status" value="1"/>
</dbReference>